<keyword evidence="3" id="KW-0597">Phosphoprotein</keyword>
<evidence type="ECO:0000313" key="10">
    <source>
        <dbReference type="Proteomes" id="UP000014411"/>
    </source>
</evidence>
<organism evidence="9 10">
    <name type="scientific">Rhizobium grahamii CCGE 502</name>
    <dbReference type="NCBI Taxonomy" id="990285"/>
    <lineage>
        <taxon>Bacteria</taxon>
        <taxon>Pseudomonadati</taxon>
        <taxon>Pseudomonadota</taxon>
        <taxon>Alphaproteobacteria</taxon>
        <taxon>Hyphomicrobiales</taxon>
        <taxon>Rhizobiaceae</taxon>
        <taxon>Rhizobium/Agrobacterium group</taxon>
        <taxon>Rhizobium</taxon>
    </lineage>
</organism>
<sequence>MKTGHVQAQGVVDTMTQPVVVLDQHYCVTTANNAFIKAFQVERENVLSQNFFGLGDGQWNIPDLRQLLSFVIPRSAAVIGFEVTHTFPTLGQRTFLVDARRLVHPDDNSPNLMVIFEDVTERRRHDAEMDFIIAEMRHRMKNQSAVALTVVKNIRADDPAAARLKESVLERLGMTFLSQEIAARGVMTEYETLLRESVGPTVASRLECSGPPVELQSAKVVPASMILHELATNAMKHGSVSVPDGKVRVTWELEAGKRGRNFLLCHWREEAGPRVSRPERKGYGTDLIEGLAAHIGGSAELTYPPDGFKATIKIPL</sequence>
<dbReference type="Pfam" id="PF08448">
    <property type="entry name" value="PAS_4"/>
    <property type="match status" value="1"/>
</dbReference>
<accession>S3IIE4</accession>
<evidence type="ECO:0000313" key="9">
    <source>
        <dbReference type="EMBL" id="EPE98638.1"/>
    </source>
</evidence>
<keyword evidence="7" id="KW-0067">ATP-binding</keyword>
<protein>
    <recommendedName>
        <fullName evidence="2">histidine kinase</fullName>
        <ecNumber evidence="2">2.7.13.3</ecNumber>
    </recommendedName>
</protein>
<evidence type="ECO:0000256" key="4">
    <source>
        <dbReference type="ARBA" id="ARBA00022679"/>
    </source>
</evidence>
<dbReference type="AlphaFoldDB" id="S3IIE4"/>
<dbReference type="GO" id="GO:0004673">
    <property type="term" value="F:protein histidine kinase activity"/>
    <property type="evidence" value="ECO:0007669"/>
    <property type="project" value="UniProtKB-EC"/>
</dbReference>
<dbReference type="EMBL" id="AEYE02000011">
    <property type="protein sequence ID" value="EPE98638.1"/>
    <property type="molecule type" value="Genomic_DNA"/>
</dbReference>
<keyword evidence="4" id="KW-0808">Transferase</keyword>
<dbReference type="PANTHER" id="PTHR41523">
    <property type="entry name" value="TWO-COMPONENT SYSTEM SENSOR PROTEIN"/>
    <property type="match status" value="1"/>
</dbReference>
<dbReference type="EC" id="2.7.13.3" evidence="2"/>
<gene>
    <name evidence="9" type="ORF">RGCCGE502_09435</name>
</gene>
<evidence type="ECO:0000256" key="6">
    <source>
        <dbReference type="ARBA" id="ARBA00022777"/>
    </source>
</evidence>
<comment type="catalytic activity">
    <reaction evidence="1">
        <text>ATP + protein L-histidine = ADP + protein N-phospho-L-histidine.</text>
        <dbReference type="EC" id="2.7.13.3"/>
    </reaction>
</comment>
<evidence type="ECO:0000256" key="7">
    <source>
        <dbReference type="ARBA" id="ARBA00022840"/>
    </source>
</evidence>
<evidence type="ECO:0000256" key="3">
    <source>
        <dbReference type="ARBA" id="ARBA00022553"/>
    </source>
</evidence>
<dbReference type="SUPFAM" id="SSF55785">
    <property type="entry name" value="PYP-like sensor domain (PAS domain)"/>
    <property type="match status" value="1"/>
</dbReference>
<evidence type="ECO:0000256" key="5">
    <source>
        <dbReference type="ARBA" id="ARBA00022741"/>
    </source>
</evidence>
<proteinExistence type="predicted"/>
<keyword evidence="5" id="KW-0547">Nucleotide-binding</keyword>
<dbReference type="Proteomes" id="UP000014411">
    <property type="component" value="Unassembled WGS sequence"/>
</dbReference>
<comment type="caution">
    <text evidence="9">The sequence shown here is derived from an EMBL/GenBank/DDBJ whole genome shotgun (WGS) entry which is preliminary data.</text>
</comment>
<dbReference type="InterPro" id="IPR000014">
    <property type="entry name" value="PAS"/>
</dbReference>
<reference evidence="9 10" key="1">
    <citation type="journal article" date="2012" name="J. Bacteriol.">
        <title>Genome sequence of Rhizobium grahamii CCGE502, a broad-host-range symbiont with low nodulation competitiveness in Phaseolus vulgaris.</title>
        <authorList>
            <person name="Althabegoiti M.J."/>
            <person name="Lozano L."/>
            <person name="Torres-Tejerizo G."/>
            <person name="Ormeno-Orrillo E."/>
            <person name="Rogel M.A."/>
            <person name="Gonzalez V."/>
            <person name="Martinez-Romero E."/>
        </authorList>
    </citation>
    <scope>NUCLEOTIDE SEQUENCE [LARGE SCALE GENOMIC DNA]</scope>
    <source>
        <strain evidence="9 10">CCGE 502</strain>
    </source>
</reference>
<dbReference type="Gene3D" id="3.30.450.20">
    <property type="entry name" value="PAS domain"/>
    <property type="match status" value="1"/>
</dbReference>
<dbReference type="InterPro" id="IPR036890">
    <property type="entry name" value="HATPase_C_sf"/>
</dbReference>
<name>S3IIE4_9HYPH</name>
<feature type="domain" description="PAS fold-4" evidence="8">
    <location>
        <begin position="13"/>
        <end position="124"/>
    </location>
</feature>
<dbReference type="CDD" id="cd00130">
    <property type="entry name" value="PAS"/>
    <property type="match status" value="1"/>
</dbReference>
<dbReference type="Gene3D" id="3.30.565.10">
    <property type="entry name" value="Histidine kinase-like ATPase, C-terminal domain"/>
    <property type="match status" value="1"/>
</dbReference>
<evidence type="ECO:0000256" key="1">
    <source>
        <dbReference type="ARBA" id="ARBA00000085"/>
    </source>
</evidence>
<dbReference type="HOGENOM" id="CLU_000445_114_57_5"/>
<dbReference type="InterPro" id="IPR013656">
    <property type="entry name" value="PAS_4"/>
</dbReference>
<dbReference type="STRING" id="990285.RGCCGE502_09435"/>
<dbReference type="InterPro" id="IPR035965">
    <property type="entry name" value="PAS-like_dom_sf"/>
</dbReference>
<evidence type="ECO:0000256" key="2">
    <source>
        <dbReference type="ARBA" id="ARBA00012438"/>
    </source>
</evidence>
<dbReference type="PANTHER" id="PTHR41523:SF7">
    <property type="entry name" value="HISTIDINE KINASE"/>
    <property type="match status" value="1"/>
</dbReference>
<evidence type="ECO:0000259" key="8">
    <source>
        <dbReference type="Pfam" id="PF08448"/>
    </source>
</evidence>
<dbReference type="GO" id="GO:0005524">
    <property type="term" value="F:ATP binding"/>
    <property type="evidence" value="ECO:0007669"/>
    <property type="project" value="UniProtKB-KW"/>
</dbReference>
<dbReference type="eggNOG" id="COG3920">
    <property type="taxonomic scope" value="Bacteria"/>
</dbReference>
<keyword evidence="6 9" id="KW-0418">Kinase</keyword>
<keyword evidence="10" id="KW-1185">Reference proteome</keyword>